<organism evidence="5 6">
    <name type="scientific">Agromyces fucosus</name>
    <dbReference type="NCBI Taxonomy" id="41985"/>
    <lineage>
        <taxon>Bacteria</taxon>
        <taxon>Bacillati</taxon>
        <taxon>Actinomycetota</taxon>
        <taxon>Actinomycetes</taxon>
        <taxon>Micrococcales</taxon>
        <taxon>Microbacteriaceae</taxon>
        <taxon>Agromyces</taxon>
    </lineage>
</organism>
<feature type="domain" description="HTH araC/xylS-type" evidence="4">
    <location>
        <begin position="266"/>
        <end position="367"/>
    </location>
</feature>
<name>A0A4Q2JVI7_9MICO</name>
<dbReference type="Proteomes" id="UP000292935">
    <property type="component" value="Unassembled WGS sequence"/>
</dbReference>
<dbReference type="Gene3D" id="1.10.10.60">
    <property type="entry name" value="Homeodomain-like"/>
    <property type="match status" value="1"/>
</dbReference>
<dbReference type="InterPro" id="IPR009057">
    <property type="entry name" value="Homeodomain-like_sf"/>
</dbReference>
<dbReference type="PROSITE" id="PS01124">
    <property type="entry name" value="HTH_ARAC_FAMILY_2"/>
    <property type="match status" value="1"/>
</dbReference>
<keyword evidence="6" id="KW-1185">Reference proteome</keyword>
<reference evidence="5 6" key="1">
    <citation type="submission" date="2019-01" db="EMBL/GenBank/DDBJ databases">
        <authorList>
            <person name="Li J."/>
        </authorList>
    </citation>
    <scope>NUCLEOTIDE SEQUENCE [LARGE SCALE GENOMIC DNA]</scope>
    <source>
        <strain evidence="5 6">CCUG 35506</strain>
    </source>
</reference>
<dbReference type="SMART" id="SM00342">
    <property type="entry name" value="HTH_ARAC"/>
    <property type="match status" value="1"/>
</dbReference>
<dbReference type="GO" id="GO:0003700">
    <property type="term" value="F:DNA-binding transcription factor activity"/>
    <property type="evidence" value="ECO:0007669"/>
    <property type="project" value="InterPro"/>
</dbReference>
<evidence type="ECO:0000256" key="1">
    <source>
        <dbReference type="ARBA" id="ARBA00023015"/>
    </source>
</evidence>
<accession>A0A4Q2JVI7</accession>
<dbReference type="PRINTS" id="PR00032">
    <property type="entry name" value="HTHARAC"/>
</dbReference>
<dbReference type="GO" id="GO:0043565">
    <property type="term" value="F:sequence-specific DNA binding"/>
    <property type="evidence" value="ECO:0007669"/>
    <property type="project" value="InterPro"/>
</dbReference>
<dbReference type="OrthoDB" id="2559672at2"/>
<evidence type="ECO:0000259" key="4">
    <source>
        <dbReference type="PROSITE" id="PS01124"/>
    </source>
</evidence>
<dbReference type="InterPro" id="IPR020449">
    <property type="entry name" value="Tscrpt_reg_AraC-type_HTH"/>
</dbReference>
<dbReference type="Pfam" id="PF20240">
    <property type="entry name" value="DUF6597"/>
    <property type="match status" value="1"/>
</dbReference>
<evidence type="ECO:0000313" key="5">
    <source>
        <dbReference type="EMBL" id="RXZ51206.1"/>
    </source>
</evidence>
<dbReference type="Pfam" id="PF12833">
    <property type="entry name" value="HTH_18"/>
    <property type="match status" value="1"/>
</dbReference>
<keyword evidence="1" id="KW-0805">Transcription regulation</keyword>
<dbReference type="SUPFAM" id="SSF46689">
    <property type="entry name" value="Homeodomain-like"/>
    <property type="match status" value="1"/>
</dbReference>
<dbReference type="AlphaFoldDB" id="A0A4Q2JVI7"/>
<comment type="caution">
    <text evidence="5">The sequence shown here is derived from an EMBL/GenBank/DDBJ whole genome shotgun (WGS) entry which is preliminary data.</text>
</comment>
<keyword evidence="2" id="KW-0238">DNA-binding</keyword>
<evidence type="ECO:0000313" key="6">
    <source>
        <dbReference type="Proteomes" id="UP000292935"/>
    </source>
</evidence>
<sequence length="379" mass="40290">MTARLPSSPVIASHTRLGSAATKSVISKSVMVSSWWSSVVGFDVTDAPVPASCTNATGRRGRRRCVGGARHTCPMQTGENYWRSRAGAATKGVLAGRPGEPGIAPLAAAAAAQAAADDAPVRLARHAVSADLEGLVRHVWIPRWRLPPGVVIEQGVLDYPSANLVIEPHEAALYGPELGRSRQRLEGEGWAFGVLLQPGVAHRLAPGPMRDLVGSSVRFAALRVTDASGLAEHVRTELEAGEDASAIAGFEAWLRSQRIELDDEAAQLRRVVELAETDRSIVRADGLAAATGLSLRALERLVRGRLGLTPKWLIGRYRMQEASQALASAEPPSLAELAADLGFSDQAHFTRQFRAVIGETPRRYARAAAASTEASVAFG</sequence>
<evidence type="ECO:0000256" key="3">
    <source>
        <dbReference type="ARBA" id="ARBA00023163"/>
    </source>
</evidence>
<dbReference type="InterPro" id="IPR046532">
    <property type="entry name" value="DUF6597"/>
</dbReference>
<dbReference type="InterPro" id="IPR050204">
    <property type="entry name" value="AraC_XylS_family_regulators"/>
</dbReference>
<dbReference type="InterPro" id="IPR018062">
    <property type="entry name" value="HTH_AraC-typ_CS"/>
</dbReference>
<dbReference type="EMBL" id="SDPO01000001">
    <property type="protein sequence ID" value="RXZ51206.1"/>
    <property type="molecule type" value="Genomic_DNA"/>
</dbReference>
<evidence type="ECO:0000256" key="2">
    <source>
        <dbReference type="ARBA" id="ARBA00023125"/>
    </source>
</evidence>
<dbReference type="PANTHER" id="PTHR46796">
    <property type="entry name" value="HTH-TYPE TRANSCRIPTIONAL ACTIVATOR RHAS-RELATED"/>
    <property type="match status" value="1"/>
</dbReference>
<dbReference type="PROSITE" id="PS00041">
    <property type="entry name" value="HTH_ARAC_FAMILY_1"/>
    <property type="match status" value="1"/>
</dbReference>
<proteinExistence type="predicted"/>
<protein>
    <submittedName>
        <fullName evidence="5">AraC family transcriptional regulator</fullName>
    </submittedName>
</protein>
<dbReference type="InterPro" id="IPR018060">
    <property type="entry name" value="HTH_AraC"/>
</dbReference>
<gene>
    <name evidence="5" type="ORF">ESP57_05395</name>
</gene>
<keyword evidence="3" id="KW-0804">Transcription</keyword>